<keyword evidence="2" id="KW-0808">Transferase</keyword>
<dbReference type="GO" id="GO:0016432">
    <property type="term" value="F:tRNA-uridine aminocarboxypropyltransferase activity"/>
    <property type="evidence" value="ECO:0007669"/>
    <property type="project" value="UniProtKB-EC"/>
</dbReference>
<dbReference type="EMBL" id="REFJ01000002">
    <property type="protein sequence ID" value="RMA81377.1"/>
    <property type="molecule type" value="Genomic_DNA"/>
</dbReference>
<keyword evidence="8" id="KW-1185">Reference proteome</keyword>
<evidence type="ECO:0000256" key="5">
    <source>
        <dbReference type="ARBA" id="ARBA00034489"/>
    </source>
</evidence>
<sequence>MKQWCQRCQGFRCICQLATQADSALQWQILQHPTEAKHAKNTGRLLATSLGVRPVIGEDFSDHSALQSLVHDGTPQALLFVQHPLVNNPIVDNTTHALNSLQRIWVIDATWRKALKMLLNSSLLQQLPILTVNSTTKWSVRSAPSEQHLATIEAAAAACQLLGEPETGATLTRNFHNWQEELSRFRPD</sequence>
<evidence type="ECO:0000256" key="2">
    <source>
        <dbReference type="ARBA" id="ARBA00022679"/>
    </source>
</evidence>
<dbReference type="InterPro" id="IPR005636">
    <property type="entry name" value="DTW"/>
</dbReference>
<evidence type="ECO:0000313" key="8">
    <source>
        <dbReference type="Proteomes" id="UP000267187"/>
    </source>
</evidence>
<evidence type="ECO:0000256" key="4">
    <source>
        <dbReference type="ARBA" id="ARBA00022694"/>
    </source>
</evidence>
<dbReference type="Proteomes" id="UP000267187">
    <property type="component" value="Unassembled WGS sequence"/>
</dbReference>
<dbReference type="Pfam" id="PF03942">
    <property type="entry name" value="DTW"/>
    <property type="match status" value="1"/>
</dbReference>
<evidence type="ECO:0000259" key="6">
    <source>
        <dbReference type="SMART" id="SM01144"/>
    </source>
</evidence>
<gene>
    <name evidence="7" type="ORF">DFR27_1197</name>
</gene>
<accession>A0A3M0AA01</accession>
<evidence type="ECO:0000256" key="1">
    <source>
        <dbReference type="ARBA" id="ARBA00012386"/>
    </source>
</evidence>
<dbReference type="SMART" id="SM01144">
    <property type="entry name" value="DTW"/>
    <property type="match status" value="1"/>
</dbReference>
<dbReference type="GO" id="GO:0008033">
    <property type="term" value="P:tRNA processing"/>
    <property type="evidence" value="ECO:0007669"/>
    <property type="project" value="UniProtKB-KW"/>
</dbReference>
<reference evidence="7 8" key="1">
    <citation type="submission" date="2018-10" db="EMBL/GenBank/DDBJ databases">
        <title>Genomic Encyclopedia of Type Strains, Phase IV (KMG-IV): sequencing the most valuable type-strain genomes for metagenomic binning, comparative biology and taxonomic classification.</title>
        <authorList>
            <person name="Goeker M."/>
        </authorList>
    </citation>
    <scope>NUCLEOTIDE SEQUENCE [LARGE SCALE GENOMIC DNA]</scope>
    <source>
        <strain evidence="7 8">DSM 25080</strain>
    </source>
</reference>
<comment type="similarity">
    <text evidence="5">Belongs to the TDD superfamily. DTWD2 family.</text>
</comment>
<keyword evidence="4" id="KW-0819">tRNA processing</keyword>
<dbReference type="RefSeq" id="WP_121876520.1">
    <property type="nucleotide sequence ID" value="NZ_REFJ01000002.1"/>
</dbReference>
<dbReference type="OrthoDB" id="268835at2"/>
<evidence type="ECO:0000313" key="7">
    <source>
        <dbReference type="EMBL" id="RMA81377.1"/>
    </source>
</evidence>
<proteinExistence type="inferred from homology"/>
<evidence type="ECO:0000256" key="3">
    <source>
        <dbReference type="ARBA" id="ARBA00022691"/>
    </source>
</evidence>
<keyword evidence="3" id="KW-0949">S-adenosyl-L-methionine</keyword>
<dbReference type="PANTHER" id="PTHR21392">
    <property type="entry name" value="TRNA-URIDINE AMINOCARBOXYPROPYLTRANSFERASE 2"/>
    <property type="match status" value="1"/>
</dbReference>
<name>A0A3M0AA01_9GAMM</name>
<dbReference type="PANTHER" id="PTHR21392:SF0">
    <property type="entry name" value="TRNA-URIDINE AMINOCARBOXYPROPYLTRANSFERASE 2"/>
    <property type="match status" value="1"/>
</dbReference>
<protein>
    <recommendedName>
        <fullName evidence="1">tRNA-uridine aminocarboxypropyltransferase</fullName>
        <ecNumber evidence="1">2.5.1.25</ecNumber>
    </recommendedName>
</protein>
<comment type="caution">
    <text evidence="7">The sequence shown here is derived from an EMBL/GenBank/DDBJ whole genome shotgun (WGS) entry which is preliminary data.</text>
</comment>
<dbReference type="EC" id="2.5.1.25" evidence="1"/>
<organism evidence="7 8">
    <name type="scientific">Umboniibacter marinipuniceus</name>
    <dbReference type="NCBI Taxonomy" id="569599"/>
    <lineage>
        <taxon>Bacteria</taxon>
        <taxon>Pseudomonadati</taxon>
        <taxon>Pseudomonadota</taxon>
        <taxon>Gammaproteobacteria</taxon>
        <taxon>Cellvibrionales</taxon>
        <taxon>Cellvibrionaceae</taxon>
        <taxon>Umboniibacter</taxon>
    </lineage>
</organism>
<feature type="domain" description="DTW" evidence="6">
    <location>
        <begin position="1"/>
        <end position="187"/>
    </location>
</feature>
<dbReference type="AlphaFoldDB" id="A0A3M0AA01"/>
<dbReference type="InterPro" id="IPR039262">
    <property type="entry name" value="DTWD2/TAPT"/>
</dbReference>